<organism evidence="1 2">
    <name type="scientific">Colletotrichum truncatum</name>
    <name type="common">Anthracnose fungus</name>
    <name type="synonym">Colletotrichum capsici</name>
    <dbReference type="NCBI Taxonomy" id="5467"/>
    <lineage>
        <taxon>Eukaryota</taxon>
        <taxon>Fungi</taxon>
        <taxon>Dikarya</taxon>
        <taxon>Ascomycota</taxon>
        <taxon>Pezizomycotina</taxon>
        <taxon>Sordariomycetes</taxon>
        <taxon>Hypocreomycetidae</taxon>
        <taxon>Glomerellales</taxon>
        <taxon>Glomerellaceae</taxon>
        <taxon>Colletotrichum</taxon>
        <taxon>Colletotrichum truncatum species complex</taxon>
    </lineage>
</organism>
<proteinExistence type="predicted"/>
<protein>
    <submittedName>
        <fullName evidence="1">Uncharacterized protein</fullName>
    </submittedName>
</protein>
<evidence type="ECO:0000313" key="2">
    <source>
        <dbReference type="Proteomes" id="UP000805649"/>
    </source>
</evidence>
<dbReference type="EMBL" id="VUJX02000008">
    <property type="protein sequence ID" value="KAL0933553.1"/>
    <property type="molecule type" value="Genomic_DNA"/>
</dbReference>
<evidence type="ECO:0000313" key="1">
    <source>
        <dbReference type="EMBL" id="KAL0933553.1"/>
    </source>
</evidence>
<accession>A0ACC3YNR8</accession>
<keyword evidence="2" id="KW-1185">Reference proteome</keyword>
<name>A0ACC3YNR8_COLTU</name>
<dbReference type="Proteomes" id="UP000805649">
    <property type="component" value="Unassembled WGS sequence"/>
</dbReference>
<gene>
    <name evidence="1" type="ORF">CTRU02_212516</name>
</gene>
<comment type="caution">
    <text evidence="1">The sequence shown here is derived from an EMBL/GenBank/DDBJ whole genome shotgun (WGS) entry which is preliminary data.</text>
</comment>
<sequence>MQRASAEAKGESPYHVPCATHSPNLGSRIVATSQQQLQQFQSLKALLLSKGPQDDLDDVLEQSKELLRITEILHNDMNILHSRRIEIIKTVWLNRMAPNTSSSDTANFQ</sequence>
<reference evidence="1 2" key="1">
    <citation type="journal article" date="2020" name="Phytopathology">
        <title>Genome Sequence Resources of Colletotrichum truncatum, C. plurivorum, C. musicola, and C. sojae: Four Species Pathogenic to Soybean (Glycine max).</title>
        <authorList>
            <person name="Rogerio F."/>
            <person name="Boufleur T.R."/>
            <person name="Ciampi-Guillardi M."/>
            <person name="Sukno S.A."/>
            <person name="Thon M.R."/>
            <person name="Massola Junior N.S."/>
            <person name="Baroncelli R."/>
        </authorList>
    </citation>
    <scope>NUCLEOTIDE SEQUENCE [LARGE SCALE GENOMIC DNA]</scope>
    <source>
        <strain evidence="1 2">CMES1059</strain>
    </source>
</reference>